<dbReference type="OrthoDB" id="5347938at2"/>
<keyword evidence="2" id="KW-1185">Reference proteome</keyword>
<dbReference type="InterPro" id="IPR034660">
    <property type="entry name" value="DinB/YfiT-like"/>
</dbReference>
<name>A0A1H3HEL2_9RHOB</name>
<gene>
    <name evidence="1" type="ORF">SAMN05444486_101375</name>
</gene>
<proteinExistence type="predicted"/>
<evidence type="ECO:0008006" key="3">
    <source>
        <dbReference type="Google" id="ProtNLM"/>
    </source>
</evidence>
<dbReference type="AlphaFoldDB" id="A0A1H3HEL2"/>
<sequence>MRVAQTKVDLVGISRAEWSKLMLTLECVPDDVAERLDADGQSIKDVVAHGALAIGLVLGWYADGQAGRDGPPKKYCSRDLKFNPTTLRTWQEELSWPETRTLLGSAHERLMGLVEELDDTALYGCPMKGVRNNWSMGRWAEAAGAGHYRSTRRYISKRMKPLVA</sequence>
<dbReference type="SUPFAM" id="SSF109854">
    <property type="entry name" value="DinB/YfiT-like putative metalloenzymes"/>
    <property type="match status" value="1"/>
</dbReference>
<evidence type="ECO:0000313" key="1">
    <source>
        <dbReference type="EMBL" id="SDY13665.1"/>
    </source>
</evidence>
<evidence type="ECO:0000313" key="2">
    <source>
        <dbReference type="Proteomes" id="UP000199026"/>
    </source>
</evidence>
<reference evidence="1 2" key="1">
    <citation type="submission" date="2016-10" db="EMBL/GenBank/DDBJ databases">
        <authorList>
            <person name="de Groot N.N."/>
        </authorList>
    </citation>
    <scope>NUCLEOTIDE SEQUENCE [LARGE SCALE GENOMIC DNA]</scope>
    <source>
        <strain evidence="1 2">DSM 24677</strain>
    </source>
</reference>
<organism evidence="1 2">
    <name type="scientific">Lentibacter algarum</name>
    <dbReference type="NCBI Taxonomy" id="576131"/>
    <lineage>
        <taxon>Bacteria</taxon>
        <taxon>Pseudomonadati</taxon>
        <taxon>Pseudomonadota</taxon>
        <taxon>Alphaproteobacteria</taxon>
        <taxon>Rhodobacterales</taxon>
        <taxon>Roseobacteraceae</taxon>
        <taxon>Lentibacter</taxon>
    </lineage>
</organism>
<accession>A0A1H3HEL2</accession>
<protein>
    <recommendedName>
        <fullName evidence="3">ClbS/DfsB family four-helix bundle protein</fullName>
    </recommendedName>
</protein>
<dbReference type="STRING" id="576131.SAMN05444486_101375"/>
<dbReference type="Proteomes" id="UP000199026">
    <property type="component" value="Unassembled WGS sequence"/>
</dbReference>
<dbReference type="GeneID" id="78123180"/>
<dbReference type="Pfam" id="PF08020">
    <property type="entry name" value="DUF1706"/>
    <property type="match status" value="1"/>
</dbReference>
<dbReference type="EMBL" id="FNPR01000001">
    <property type="protein sequence ID" value="SDY13665.1"/>
    <property type="molecule type" value="Genomic_DNA"/>
</dbReference>
<dbReference type="RefSeq" id="WP_089887376.1">
    <property type="nucleotide sequence ID" value="NZ_CALJFH010000016.1"/>
</dbReference>
<dbReference type="InterPro" id="IPR012550">
    <property type="entry name" value="DUF1706"/>
</dbReference>
<dbReference type="Gene3D" id="1.20.120.450">
    <property type="entry name" value="dinb family like domain"/>
    <property type="match status" value="1"/>
</dbReference>